<dbReference type="InterPro" id="IPR008144">
    <property type="entry name" value="Guanylate_kin-like_dom"/>
</dbReference>
<evidence type="ECO:0000256" key="7">
    <source>
        <dbReference type="ARBA" id="ARBA00022679"/>
    </source>
</evidence>
<dbReference type="HAMAP" id="MF_00328">
    <property type="entry name" value="Guanylate_kinase"/>
    <property type="match status" value="1"/>
</dbReference>
<evidence type="ECO:0000256" key="13">
    <source>
        <dbReference type="HAMAP-Rule" id="MF_00328"/>
    </source>
</evidence>
<evidence type="ECO:0000256" key="12">
    <source>
        <dbReference type="ARBA" id="ARBA00048594"/>
    </source>
</evidence>
<comment type="subcellular location">
    <subcellularLocation>
        <location evidence="2 13">Cytoplasm</location>
    </subcellularLocation>
</comment>
<name>A0A1C0ACP5_9FIRM</name>
<evidence type="ECO:0000256" key="6">
    <source>
        <dbReference type="ARBA" id="ARBA00022490"/>
    </source>
</evidence>
<reference evidence="16" key="1">
    <citation type="submission" date="2016-07" db="EMBL/GenBank/DDBJ databases">
        <authorList>
            <person name="Florea S."/>
            <person name="Webb J.S."/>
            <person name="Jaromczyk J."/>
            <person name="Schardl C.L."/>
        </authorList>
    </citation>
    <scope>NUCLEOTIDE SEQUENCE [LARGE SCALE GENOMIC DNA]</scope>
    <source>
        <strain evidence="16">Z6</strain>
    </source>
</reference>
<dbReference type="FunFam" id="3.30.63.10:FF:000002">
    <property type="entry name" value="Guanylate kinase 1"/>
    <property type="match status" value="1"/>
</dbReference>
<gene>
    <name evidence="13" type="primary">gmk</name>
    <name evidence="15" type="ORF">U472_01780</name>
</gene>
<sequence length="193" mass="22059">MLKTNENRGNLIILSGPSAVGKGTVLRALLEEYDDVCYSVSATTREPRKGEVNGVHYFFMSQDKFKESIENNEFIEWAKVHNNYYGTPRNYVEDTLKSGKDVILEIDIQGARQVADSFSEGVFVFLAPPSMEELKSRIYKRGTETEDVIQTRMSNATKELEEIDRYDYLIINDEVENAVNKLKSIIIAERCKI</sequence>
<evidence type="ECO:0000259" key="14">
    <source>
        <dbReference type="PROSITE" id="PS50052"/>
    </source>
</evidence>
<dbReference type="EMBL" id="LWDV01000006">
    <property type="protein sequence ID" value="OCL28145.1"/>
    <property type="molecule type" value="Genomic_DNA"/>
</dbReference>
<dbReference type="InterPro" id="IPR027417">
    <property type="entry name" value="P-loop_NTPase"/>
</dbReference>
<comment type="caution">
    <text evidence="15">The sequence shown here is derived from an EMBL/GenBank/DDBJ whole genome shotgun (WGS) entry which is preliminary data.</text>
</comment>
<feature type="domain" description="Guanylate kinase-like" evidence="14">
    <location>
        <begin position="9"/>
        <end position="187"/>
    </location>
</feature>
<evidence type="ECO:0000313" key="15">
    <source>
        <dbReference type="EMBL" id="OCL28145.1"/>
    </source>
</evidence>
<dbReference type="FunFam" id="3.40.50.300:FF:000855">
    <property type="entry name" value="Guanylate kinase"/>
    <property type="match status" value="1"/>
</dbReference>
<dbReference type="GO" id="GO:0004385">
    <property type="term" value="F:GMP kinase activity"/>
    <property type="evidence" value="ECO:0007669"/>
    <property type="project" value="UniProtKB-UniRule"/>
</dbReference>
<dbReference type="GO" id="GO:0005524">
    <property type="term" value="F:ATP binding"/>
    <property type="evidence" value="ECO:0007669"/>
    <property type="project" value="UniProtKB-UniRule"/>
</dbReference>
<dbReference type="PANTHER" id="PTHR23117">
    <property type="entry name" value="GUANYLATE KINASE-RELATED"/>
    <property type="match status" value="1"/>
</dbReference>
<dbReference type="OrthoDB" id="9808150at2"/>
<dbReference type="Pfam" id="PF00625">
    <property type="entry name" value="Guanylate_kin"/>
    <property type="match status" value="1"/>
</dbReference>
<evidence type="ECO:0000256" key="9">
    <source>
        <dbReference type="ARBA" id="ARBA00022777"/>
    </source>
</evidence>
<dbReference type="SUPFAM" id="SSF52540">
    <property type="entry name" value="P-loop containing nucleoside triphosphate hydrolases"/>
    <property type="match status" value="1"/>
</dbReference>
<dbReference type="PROSITE" id="PS00856">
    <property type="entry name" value="GUANYLATE_KINASE_1"/>
    <property type="match status" value="1"/>
</dbReference>
<comment type="similarity">
    <text evidence="3 13">Belongs to the guanylate kinase family.</text>
</comment>
<evidence type="ECO:0000256" key="11">
    <source>
        <dbReference type="ARBA" id="ARBA00030128"/>
    </source>
</evidence>
<dbReference type="InterPro" id="IPR017665">
    <property type="entry name" value="Guanylate_kinase"/>
</dbReference>
<evidence type="ECO:0000256" key="8">
    <source>
        <dbReference type="ARBA" id="ARBA00022741"/>
    </source>
</evidence>
<dbReference type="EC" id="2.7.4.8" evidence="4 13"/>
<reference evidence="15 16" key="2">
    <citation type="submission" date="2016-08" db="EMBL/GenBank/DDBJ databases">
        <title>Orenia metallireducens sp. nov. strain Z6, a Novel Metal-reducing Firmicute from the Deep Subsurface.</title>
        <authorList>
            <person name="Maxim B.I."/>
            <person name="Kenneth K."/>
            <person name="Flynn T.M."/>
            <person name="Oloughlin E.J."/>
            <person name="Locke R.A."/>
            <person name="Weber J.R."/>
            <person name="Egan S.M."/>
            <person name="Mackie R.I."/>
            <person name="Cann I.K."/>
        </authorList>
    </citation>
    <scope>NUCLEOTIDE SEQUENCE [LARGE SCALE GENOMIC DNA]</scope>
    <source>
        <strain evidence="15 16">Z6</strain>
    </source>
</reference>
<comment type="function">
    <text evidence="1 13">Essential for recycling GMP and indirectly, cGMP.</text>
</comment>
<dbReference type="PROSITE" id="PS50052">
    <property type="entry name" value="GUANYLATE_KINASE_2"/>
    <property type="match status" value="1"/>
</dbReference>
<dbReference type="SMART" id="SM00072">
    <property type="entry name" value="GuKc"/>
    <property type="match status" value="1"/>
</dbReference>
<evidence type="ECO:0000256" key="2">
    <source>
        <dbReference type="ARBA" id="ARBA00004496"/>
    </source>
</evidence>
<evidence type="ECO:0000256" key="1">
    <source>
        <dbReference type="ARBA" id="ARBA00003531"/>
    </source>
</evidence>
<comment type="catalytic activity">
    <reaction evidence="12 13">
        <text>GMP + ATP = GDP + ADP</text>
        <dbReference type="Rhea" id="RHEA:20780"/>
        <dbReference type="ChEBI" id="CHEBI:30616"/>
        <dbReference type="ChEBI" id="CHEBI:58115"/>
        <dbReference type="ChEBI" id="CHEBI:58189"/>
        <dbReference type="ChEBI" id="CHEBI:456216"/>
        <dbReference type="EC" id="2.7.4.8"/>
    </reaction>
</comment>
<accession>A0A1C0ACP5</accession>
<evidence type="ECO:0000256" key="4">
    <source>
        <dbReference type="ARBA" id="ARBA00012961"/>
    </source>
</evidence>
<dbReference type="PANTHER" id="PTHR23117:SF13">
    <property type="entry name" value="GUANYLATE KINASE"/>
    <property type="match status" value="1"/>
</dbReference>
<dbReference type="Proteomes" id="UP000093514">
    <property type="component" value="Unassembled WGS sequence"/>
</dbReference>
<keyword evidence="7 13" id="KW-0808">Transferase</keyword>
<dbReference type="Gene3D" id="3.40.50.300">
    <property type="entry name" value="P-loop containing nucleotide triphosphate hydrolases"/>
    <property type="match status" value="1"/>
</dbReference>
<protein>
    <recommendedName>
        <fullName evidence="5 13">Guanylate kinase</fullName>
        <ecNumber evidence="4 13">2.7.4.8</ecNumber>
    </recommendedName>
    <alternativeName>
        <fullName evidence="11 13">GMP kinase</fullName>
    </alternativeName>
</protein>
<feature type="binding site" evidence="13">
    <location>
        <begin position="16"/>
        <end position="23"/>
    </location>
    <ligand>
        <name>ATP</name>
        <dbReference type="ChEBI" id="CHEBI:30616"/>
    </ligand>
</feature>
<dbReference type="GO" id="GO:0005829">
    <property type="term" value="C:cytosol"/>
    <property type="evidence" value="ECO:0007669"/>
    <property type="project" value="TreeGrafter"/>
</dbReference>
<keyword evidence="10 13" id="KW-0067">ATP-binding</keyword>
<proteinExistence type="inferred from homology"/>
<dbReference type="NCBIfam" id="TIGR03263">
    <property type="entry name" value="guanyl_kin"/>
    <property type="match status" value="1"/>
</dbReference>
<keyword evidence="9 13" id="KW-0418">Kinase</keyword>
<evidence type="ECO:0000313" key="16">
    <source>
        <dbReference type="Proteomes" id="UP000093514"/>
    </source>
</evidence>
<evidence type="ECO:0000256" key="10">
    <source>
        <dbReference type="ARBA" id="ARBA00022840"/>
    </source>
</evidence>
<dbReference type="CDD" id="cd00071">
    <property type="entry name" value="GMPK"/>
    <property type="match status" value="1"/>
</dbReference>
<dbReference type="RefSeq" id="WP_068715298.1">
    <property type="nucleotide sequence ID" value="NZ_LWDV01000006.1"/>
</dbReference>
<dbReference type="Gene3D" id="3.30.63.10">
    <property type="entry name" value="Guanylate Kinase phosphate binding domain"/>
    <property type="match status" value="1"/>
</dbReference>
<dbReference type="InterPro" id="IPR008145">
    <property type="entry name" value="GK/Ca_channel_bsu"/>
</dbReference>
<organism evidence="15 16">
    <name type="scientific">Orenia metallireducens</name>
    <dbReference type="NCBI Taxonomy" id="1413210"/>
    <lineage>
        <taxon>Bacteria</taxon>
        <taxon>Bacillati</taxon>
        <taxon>Bacillota</taxon>
        <taxon>Clostridia</taxon>
        <taxon>Halanaerobiales</taxon>
        <taxon>Halobacteroidaceae</taxon>
        <taxon>Orenia</taxon>
    </lineage>
</organism>
<dbReference type="AlphaFoldDB" id="A0A1C0ACP5"/>
<evidence type="ECO:0000256" key="3">
    <source>
        <dbReference type="ARBA" id="ARBA00005790"/>
    </source>
</evidence>
<dbReference type="InterPro" id="IPR020590">
    <property type="entry name" value="Guanylate_kinase_CS"/>
</dbReference>
<keyword evidence="8 13" id="KW-0547">Nucleotide-binding</keyword>
<evidence type="ECO:0000256" key="5">
    <source>
        <dbReference type="ARBA" id="ARBA00016296"/>
    </source>
</evidence>
<keyword evidence="6 13" id="KW-0963">Cytoplasm</keyword>
<keyword evidence="16" id="KW-1185">Reference proteome</keyword>